<proteinExistence type="predicted"/>
<sequence length="260" mass="29592">MRPLFGNPAVKTADPYDPSTLEIENKVCFLLEKENMLPDCYRHTLVADLGAVHFDILPDHPVELSARSEAKTLVMLDGRMQAPSREKLAKACAGFPYASVAILTDRMPDRTVLERLYRLPLSFSLLPMEIRLDQWLLAIQFMLEGHEYFPAQYARHLLTMSDERGPTLHVEVDDNEMGTHPHCEESRLDTLTPRELSVLELVAQGKPNKLVANRLSITEHTVKLHLHKLMGKLHVTNRTEAAAIFSRRSRQLGRLEELPN</sequence>
<reference evidence="5 6" key="1">
    <citation type="journal article" date="2010" name="J. Bacteriol.">
        <title>Genome sequence of Fulvimarina pelagi HTCC2506T, a Mn(II)-oxidizing alphaproteobacterium possessing an aerobic anoxygenic photosynthetic gene cluster and Xanthorhodopsin.</title>
        <authorList>
            <person name="Kang I."/>
            <person name="Oh H.M."/>
            <person name="Lim S.I."/>
            <person name="Ferriera S."/>
            <person name="Giovannoni S.J."/>
            <person name="Cho J.C."/>
        </authorList>
    </citation>
    <scope>NUCLEOTIDE SEQUENCE [LARGE SCALE GENOMIC DNA]</scope>
    <source>
        <strain evidence="5 6">HTCC2506</strain>
    </source>
</reference>
<keyword evidence="2" id="KW-0238">DNA-binding</keyword>
<dbReference type="GO" id="GO:0003677">
    <property type="term" value="F:DNA binding"/>
    <property type="evidence" value="ECO:0007669"/>
    <property type="project" value="UniProtKB-KW"/>
</dbReference>
<evidence type="ECO:0000256" key="3">
    <source>
        <dbReference type="ARBA" id="ARBA00023163"/>
    </source>
</evidence>
<evidence type="ECO:0000313" key="5">
    <source>
        <dbReference type="EMBL" id="EAU41345.1"/>
    </source>
</evidence>
<dbReference type="Gene3D" id="1.10.10.10">
    <property type="entry name" value="Winged helix-like DNA-binding domain superfamily/Winged helix DNA-binding domain"/>
    <property type="match status" value="1"/>
</dbReference>
<comment type="caution">
    <text evidence="5">The sequence shown here is derived from an EMBL/GenBank/DDBJ whole genome shotgun (WGS) entry which is preliminary data.</text>
</comment>
<dbReference type="InterPro" id="IPR000792">
    <property type="entry name" value="Tscrpt_reg_LuxR_C"/>
</dbReference>
<evidence type="ECO:0000313" key="6">
    <source>
        <dbReference type="Proteomes" id="UP000004310"/>
    </source>
</evidence>
<dbReference type="Proteomes" id="UP000004310">
    <property type="component" value="Unassembled WGS sequence"/>
</dbReference>
<dbReference type="PRINTS" id="PR00038">
    <property type="entry name" value="HTHLUXR"/>
</dbReference>
<keyword evidence="1" id="KW-0805">Transcription regulation</keyword>
<evidence type="ECO:0000259" key="4">
    <source>
        <dbReference type="PROSITE" id="PS50043"/>
    </source>
</evidence>
<dbReference type="PANTHER" id="PTHR44688">
    <property type="entry name" value="DNA-BINDING TRANSCRIPTIONAL ACTIVATOR DEVR_DOSR"/>
    <property type="match status" value="1"/>
</dbReference>
<evidence type="ECO:0000256" key="1">
    <source>
        <dbReference type="ARBA" id="ARBA00023015"/>
    </source>
</evidence>
<accession>Q0G253</accession>
<dbReference type="GO" id="GO:0006355">
    <property type="term" value="P:regulation of DNA-templated transcription"/>
    <property type="evidence" value="ECO:0007669"/>
    <property type="project" value="InterPro"/>
</dbReference>
<dbReference type="AlphaFoldDB" id="Q0G253"/>
<organism evidence="5 6">
    <name type="scientific">Fulvimarina pelagi HTCC2506</name>
    <dbReference type="NCBI Taxonomy" id="314231"/>
    <lineage>
        <taxon>Bacteria</taxon>
        <taxon>Pseudomonadati</taxon>
        <taxon>Pseudomonadota</taxon>
        <taxon>Alphaproteobacteria</taxon>
        <taxon>Hyphomicrobiales</taxon>
        <taxon>Aurantimonadaceae</taxon>
        <taxon>Fulvimarina</taxon>
    </lineage>
</organism>
<dbReference type="STRING" id="217511.GCA_001463845_02180"/>
<dbReference type="InterPro" id="IPR016032">
    <property type="entry name" value="Sig_transdc_resp-reg_C-effctor"/>
</dbReference>
<keyword evidence="3" id="KW-0804">Transcription</keyword>
<dbReference type="PROSITE" id="PS50043">
    <property type="entry name" value="HTH_LUXR_2"/>
    <property type="match status" value="1"/>
</dbReference>
<dbReference type="InterPro" id="IPR036388">
    <property type="entry name" value="WH-like_DNA-bd_sf"/>
</dbReference>
<evidence type="ECO:0000256" key="2">
    <source>
        <dbReference type="ARBA" id="ARBA00023125"/>
    </source>
</evidence>
<feature type="domain" description="HTH luxR-type" evidence="4">
    <location>
        <begin position="184"/>
        <end position="249"/>
    </location>
</feature>
<gene>
    <name evidence="5" type="ORF">FP2506_01220</name>
</gene>
<keyword evidence="6" id="KW-1185">Reference proteome</keyword>
<dbReference type="HOGENOM" id="CLU_1068552_0_0_5"/>
<dbReference type="eggNOG" id="COG2197">
    <property type="taxonomic scope" value="Bacteria"/>
</dbReference>
<dbReference type="SUPFAM" id="SSF46894">
    <property type="entry name" value="C-terminal effector domain of the bipartite response regulators"/>
    <property type="match status" value="1"/>
</dbReference>
<protein>
    <submittedName>
        <fullName evidence="5">Probable transcriptional regulator protein, LuxR family</fullName>
    </submittedName>
</protein>
<dbReference type="SMART" id="SM00421">
    <property type="entry name" value="HTH_LUXR"/>
    <property type="match status" value="1"/>
</dbReference>
<dbReference type="EMBL" id="AATP01000003">
    <property type="protein sequence ID" value="EAU41345.1"/>
    <property type="molecule type" value="Genomic_DNA"/>
</dbReference>
<name>Q0G253_9HYPH</name>
<dbReference type="CDD" id="cd06170">
    <property type="entry name" value="LuxR_C_like"/>
    <property type="match status" value="1"/>
</dbReference>
<dbReference type="Pfam" id="PF00196">
    <property type="entry name" value="GerE"/>
    <property type="match status" value="1"/>
</dbReference>
<dbReference type="PANTHER" id="PTHR44688:SF16">
    <property type="entry name" value="DNA-BINDING TRANSCRIPTIONAL ACTIVATOR DEVR_DOSR"/>
    <property type="match status" value="1"/>
</dbReference>